<proteinExistence type="predicted"/>
<sequence length="77" mass="8497">MIAVDIGFASSFIAMTIAVYPAIDPLPNMFIIKNYRNAVLKCIKGIFRAPCASIRRSHCSQVEIISKSEIIQNIGII</sequence>
<name>A0A8R1E4D3_CAEJA</name>
<dbReference type="EnsemblMetazoa" id="CJA20033.1">
    <property type="protein sequence ID" value="CJA20033.1"/>
    <property type="gene ID" value="WBGene00175604"/>
</dbReference>
<keyword evidence="1" id="KW-0812">Transmembrane</keyword>
<dbReference type="AlphaFoldDB" id="A0A8R1E4D3"/>
<keyword evidence="1" id="KW-1133">Transmembrane helix</keyword>
<protein>
    <submittedName>
        <fullName evidence="2">Uncharacterized protein</fullName>
    </submittedName>
</protein>
<reference evidence="3" key="1">
    <citation type="submission" date="2010-08" db="EMBL/GenBank/DDBJ databases">
        <authorList>
            <consortium name="Caenorhabditis japonica Sequencing Consortium"/>
            <person name="Wilson R.K."/>
        </authorList>
    </citation>
    <scope>NUCLEOTIDE SEQUENCE [LARGE SCALE GENOMIC DNA]</scope>
    <source>
        <strain evidence="3">DF5081</strain>
    </source>
</reference>
<dbReference type="Proteomes" id="UP000005237">
    <property type="component" value="Unassembled WGS sequence"/>
</dbReference>
<evidence type="ECO:0000313" key="3">
    <source>
        <dbReference type="Proteomes" id="UP000005237"/>
    </source>
</evidence>
<reference evidence="2" key="2">
    <citation type="submission" date="2022-06" db="UniProtKB">
        <authorList>
            <consortium name="EnsemblMetazoa"/>
        </authorList>
    </citation>
    <scope>IDENTIFICATION</scope>
    <source>
        <strain evidence="2">DF5081</strain>
    </source>
</reference>
<dbReference type="Pfam" id="PF10326">
    <property type="entry name" value="7TM_GPCR_Str"/>
    <property type="match status" value="1"/>
</dbReference>
<accession>A0A8R1E4D3</accession>
<dbReference type="InterPro" id="IPR019428">
    <property type="entry name" value="7TM_GPCR_serpentine_rcpt_Str"/>
</dbReference>
<evidence type="ECO:0000313" key="2">
    <source>
        <dbReference type="EnsemblMetazoa" id="CJA20033.1"/>
    </source>
</evidence>
<keyword evidence="3" id="KW-1185">Reference proteome</keyword>
<feature type="transmembrane region" description="Helical" evidence="1">
    <location>
        <begin position="6"/>
        <end position="23"/>
    </location>
</feature>
<evidence type="ECO:0000256" key="1">
    <source>
        <dbReference type="SAM" id="Phobius"/>
    </source>
</evidence>
<organism evidence="2 3">
    <name type="scientific">Caenorhabditis japonica</name>
    <dbReference type="NCBI Taxonomy" id="281687"/>
    <lineage>
        <taxon>Eukaryota</taxon>
        <taxon>Metazoa</taxon>
        <taxon>Ecdysozoa</taxon>
        <taxon>Nematoda</taxon>
        <taxon>Chromadorea</taxon>
        <taxon>Rhabditida</taxon>
        <taxon>Rhabditina</taxon>
        <taxon>Rhabditomorpha</taxon>
        <taxon>Rhabditoidea</taxon>
        <taxon>Rhabditidae</taxon>
        <taxon>Peloderinae</taxon>
        <taxon>Caenorhabditis</taxon>
    </lineage>
</organism>
<keyword evidence="1" id="KW-0472">Membrane</keyword>